<dbReference type="Proteomes" id="UP000579523">
    <property type="component" value="Unassembled WGS sequence"/>
</dbReference>
<evidence type="ECO:0008006" key="3">
    <source>
        <dbReference type="Google" id="ProtNLM"/>
    </source>
</evidence>
<comment type="caution">
    <text evidence="1">The sequence shown here is derived from an EMBL/GenBank/DDBJ whole genome shotgun (WGS) entry which is preliminary data.</text>
</comment>
<keyword evidence="2" id="KW-1185">Reference proteome</keyword>
<dbReference type="Pfam" id="PF13646">
    <property type="entry name" value="HEAT_2"/>
    <property type="match status" value="1"/>
</dbReference>
<dbReference type="EMBL" id="JACHJI010000012">
    <property type="protein sequence ID" value="MBB4901747.1"/>
    <property type="molecule type" value="Genomic_DNA"/>
</dbReference>
<dbReference type="SUPFAM" id="SSF48371">
    <property type="entry name" value="ARM repeat"/>
    <property type="match status" value="1"/>
</dbReference>
<organism evidence="1 2">
    <name type="scientific">Streptomyces griseomycini</name>
    <dbReference type="NCBI Taxonomy" id="66895"/>
    <lineage>
        <taxon>Bacteria</taxon>
        <taxon>Bacillati</taxon>
        <taxon>Actinomycetota</taxon>
        <taxon>Actinomycetes</taxon>
        <taxon>Kitasatosporales</taxon>
        <taxon>Streptomycetaceae</taxon>
        <taxon>Streptomyces</taxon>
    </lineage>
</organism>
<dbReference type="InterPro" id="IPR011989">
    <property type="entry name" value="ARM-like"/>
</dbReference>
<protein>
    <recommendedName>
        <fullName evidence="3">HEAT repeat domain-containing protein</fullName>
    </recommendedName>
</protein>
<name>A0A7W7PUY1_9ACTN</name>
<evidence type="ECO:0000313" key="2">
    <source>
        <dbReference type="Proteomes" id="UP000579523"/>
    </source>
</evidence>
<gene>
    <name evidence="1" type="ORF">FHS37_005838</name>
</gene>
<dbReference type="AlphaFoldDB" id="A0A7W7PUY1"/>
<accession>A0A7W7PUY1</accession>
<proteinExistence type="predicted"/>
<dbReference type="Gene3D" id="1.25.10.10">
    <property type="entry name" value="Leucine-rich Repeat Variant"/>
    <property type="match status" value="1"/>
</dbReference>
<dbReference type="InterPro" id="IPR016024">
    <property type="entry name" value="ARM-type_fold"/>
</dbReference>
<dbReference type="RefSeq" id="WP_184826524.1">
    <property type="nucleotide sequence ID" value="NZ_BMTI01000022.1"/>
</dbReference>
<dbReference type="InterPro" id="IPR004155">
    <property type="entry name" value="PBS_lyase_HEAT"/>
</dbReference>
<evidence type="ECO:0000313" key="1">
    <source>
        <dbReference type="EMBL" id="MBB4901747.1"/>
    </source>
</evidence>
<sequence>MTEEKHGGLLAGLDEVDWAGLEHAYGSAADVPGRLRDLCGDDETARGKALSGLFTSIFHQGSRYEASPHAVPFLARIAVAGPRPVRVDVLWLLTRLAVDWHDEYDLPRGIDTAAWRAAAAGHAPENLLPWYDGQLAVEQDGERRRRLEEMREYCAAGKPVDARDGALRSYDAVRAELPGLHRLLDDPDPQVRTRIAYLLAWFPEEASRSLPRLLARLAAEDDPGVTATALVAAGLVGDVTLVPRLRPYLEAEDRLLRWAAATALARLAGGPDGADVLGAGLCDLVIGELAAAAADVVPRPLTDFDEGNPHSYVARSLLPLVPHAPDTVLGAVVEAFGGMPDRKIADLAEDVVRAAFHDAAAGPLPPFPGLGGGQRRVLRFLARTGPWGDYGRRFERTLRELGLPDTQAALCAYAGVTAGTPVRSGDDPWV</sequence>
<dbReference type="SMART" id="SM00567">
    <property type="entry name" value="EZ_HEAT"/>
    <property type="match status" value="3"/>
</dbReference>
<reference evidence="1 2" key="1">
    <citation type="submission" date="2020-08" db="EMBL/GenBank/DDBJ databases">
        <title>Genomic Encyclopedia of Type Strains, Phase III (KMG-III): the genomes of soil and plant-associated and newly described type strains.</title>
        <authorList>
            <person name="Whitman W."/>
        </authorList>
    </citation>
    <scope>NUCLEOTIDE SEQUENCE [LARGE SCALE GENOMIC DNA]</scope>
    <source>
        <strain evidence="1 2">CECT 3273</strain>
    </source>
</reference>